<evidence type="ECO:0000256" key="7">
    <source>
        <dbReference type="ARBA" id="ARBA00023136"/>
    </source>
</evidence>
<organism evidence="9 10">
    <name type="scientific">Albidovulum litorale</name>
    <dbReference type="NCBI Taxonomy" id="2984134"/>
    <lineage>
        <taxon>Bacteria</taxon>
        <taxon>Pseudomonadati</taxon>
        <taxon>Pseudomonadota</taxon>
        <taxon>Alphaproteobacteria</taxon>
        <taxon>Rhodobacterales</taxon>
        <taxon>Paracoccaceae</taxon>
        <taxon>Albidovulum</taxon>
    </lineage>
</organism>
<sequence length="248" mass="25715">MTLPFDLGAGAGLWLAFAFFAAAFVRGYSGFGFSALVVAAAGLATNPVFLVPVVVIAEIAMTLLQARGVAGKIEWRRVLSMLAGAAVVMPISVALLARVGEDRARIAISLMILVMALILLTGWTLHRKIGLVGHAGVGLASGFANGAAVGGLPVAAFMAAQPIPAAVFRATMVAYLTAIDMVALPLMWANGMVTRDTFVTCALATPLLVTGIWLGGRRFLSATPQSFRRVAILLLIGLSVLGLARSLV</sequence>
<keyword evidence="6 8" id="KW-1133">Transmembrane helix</keyword>
<evidence type="ECO:0000256" key="2">
    <source>
        <dbReference type="ARBA" id="ARBA00009142"/>
    </source>
</evidence>
<dbReference type="Pfam" id="PF01925">
    <property type="entry name" value="TauE"/>
    <property type="match status" value="1"/>
</dbReference>
<evidence type="ECO:0000256" key="8">
    <source>
        <dbReference type="RuleBase" id="RU363041"/>
    </source>
</evidence>
<comment type="similarity">
    <text evidence="2 8">Belongs to the 4-toluene sulfonate uptake permease (TSUP) (TC 2.A.102) family.</text>
</comment>
<dbReference type="EMBL" id="JAOWKZ010000001">
    <property type="protein sequence ID" value="MCV2871187.1"/>
    <property type="molecule type" value="Genomic_DNA"/>
</dbReference>
<reference evidence="9 10" key="1">
    <citation type="submission" date="2022-10" db="EMBL/GenBank/DDBJ databases">
        <title>Defluviimonas sp. nov., isolated from ocean surface sediments.</title>
        <authorList>
            <person name="He W."/>
            <person name="Wang L."/>
            <person name="Zhang D.-F."/>
        </authorList>
    </citation>
    <scope>NUCLEOTIDE SEQUENCE [LARGE SCALE GENOMIC DNA]</scope>
    <source>
        <strain evidence="9 10">WL0050</strain>
    </source>
</reference>
<keyword evidence="3" id="KW-0813">Transport</keyword>
<keyword evidence="5 8" id="KW-0812">Transmembrane</keyword>
<dbReference type="PANTHER" id="PTHR30269:SF37">
    <property type="entry name" value="MEMBRANE TRANSPORTER PROTEIN"/>
    <property type="match status" value="1"/>
</dbReference>
<protein>
    <recommendedName>
        <fullName evidence="8">Probable membrane transporter protein</fullName>
    </recommendedName>
</protein>
<name>A0ABT2ZJ81_9RHOB</name>
<evidence type="ECO:0000313" key="9">
    <source>
        <dbReference type="EMBL" id="MCV2871187.1"/>
    </source>
</evidence>
<dbReference type="InterPro" id="IPR052017">
    <property type="entry name" value="TSUP"/>
</dbReference>
<evidence type="ECO:0000256" key="3">
    <source>
        <dbReference type="ARBA" id="ARBA00022448"/>
    </source>
</evidence>
<proteinExistence type="inferred from homology"/>
<comment type="subcellular location">
    <subcellularLocation>
        <location evidence="1 8">Cell membrane</location>
        <topology evidence="1 8">Multi-pass membrane protein</topology>
    </subcellularLocation>
</comment>
<dbReference type="InterPro" id="IPR002781">
    <property type="entry name" value="TM_pro_TauE-like"/>
</dbReference>
<feature type="transmembrane region" description="Helical" evidence="8">
    <location>
        <begin position="166"/>
        <end position="186"/>
    </location>
</feature>
<keyword evidence="7 8" id="KW-0472">Membrane</keyword>
<feature type="transmembrane region" description="Helical" evidence="8">
    <location>
        <begin position="227"/>
        <end position="244"/>
    </location>
</feature>
<evidence type="ECO:0000256" key="1">
    <source>
        <dbReference type="ARBA" id="ARBA00004651"/>
    </source>
</evidence>
<evidence type="ECO:0000256" key="6">
    <source>
        <dbReference type="ARBA" id="ARBA00022989"/>
    </source>
</evidence>
<dbReference type="PANTHER" id="PTHR30269">
    <property type="entry name" value="TRANSMEMBRANE PROTEIN YFCA"/>
    <property type="match status" value="1"/>
</dbReference>
<dbReference type="RefSeq" id="WP_263738372.1">
    <property type="nucleotide sequence ID" value="NZ_JAOWKZ010000001.1"/>
</dbReference>
<comment type="caution">
    <text evidence="9">The sequence shown here is derived from an EMBL/GenBank/DDBJ whole genome shotgun (WGS) entry which is preliminary data.</text>
</comment>
<evidence type="ECO:0000313" key="10">
    <source>
        <dbReference type="Proteomes" id="UP001652564"/>
    </source>
</evidence>
<feature type="transmembrane region" description="Helical" evidence="8">
    <location>
        <begin position="106"/>
        <end position="125"/>
    </location>
</feature>
<dbReference type="Proteomes" id="UP001652564">
    <property type="component" value="Unassembled WGS sequence"/>
</dbReference>
<feature type="transmembrane region" description="Helical" evidence="8">
    <location>
        <begin position="78"/>
        <end position="100"/>
    </location>
</feature>
<evidence type="ECO:0000256" key="4">
    <source>
        <dbReference type="ARBA" id="ARBA00022475"/>
    </source>
</evidence>
<feature type="transmembrane region" description="Helical" evidence="8">
    <location>
        <begin position="137"/>
        <end position="160"/>
    </location>
</feature>
<feature type="transmembrane region" description="Helical" evidence="8">
    <location>
        <begin position="198"/>
        <end position="215"/>
    </location>
</feature>
<keyword evidence="10" id="KW-1185">Reference proteome</keyword>
<gene>
    <name evidence="9" type="ORF">OEZ71_02640</name>
</gene>
<evidence type="ECO:0000256" key="5">
    <source>
        <dbReference type="ARBA" id="ARBA00022692"/>
    </source>
</evidence>
<accession>A0ABT2ZJ81</accession>
<keyword evidence="4 8" id="KW-1003">Cell membrane</keyword>